<evidence type="ECO:0000256" key="3">
    <source>
        <dbReference type="ARBA" id="ARBA00012608"/>
    </source>
</evidence>
<evidence type="ECO:0000313" key="19">
    <source>
        <dbReference type="EMBL" id="SFL30395.1"/>
    </source>
</evidence>
<dbReference type="STRING" id="29563.SAMN02983006_00777"/>
<comment type="similarity">
    <text evidence="2 16">Belongs to the class-I pyridine nucleotide-disulfide oxidoreductase family.</text>
</comment>
<keyword evidence="11 16" id="KW-0676">Redox-active center</keyword>
<feature type="disulfide bond" description="Redox-active" evidence="15">
    <location>
        <begin position="43"/>
        <end position="48"/>
    </location>
</feature>
<evidence type="ECO:0000259" key="18">
    <source>
        <dbReference type="Pfam" id="PF07992"/>
    </source>
</evidence>
<evidence type="ECO:0000256" key="10">
    <source>
        <dbReference type="ARBA" id="ARBA00023157"/>
    </source>
</evidence>
<dbReference type="AlphaFoldDB" id="A0A1I4GK91"/>
<dbReference type="PRINTS" id="PR00411">
    <property type="entry name" value="PNDRDTASEI"/>
</dbReference>
<dbReference type="PANTHER" id="PTHR22912">
    <property type="entry name" value="DISULFIDE OXIDOREDUCTASE"/>
    <property type="match status" value="1"/>
</dbReference>
<evidence type="ECO:0000256" key="16">
    <source>
        <dbReference type="RuleBase" id="RU003692"/>
    </source>
</evidence>
<feature type="binding site" evidence="14">
    <location>
        <position position="52"/>
    </location>
    <ligand>
        <name>FAD</name>
        <dbReference type="ChEBI" id="CHEBI:57692"/>
    </ligand>
</feature>
<dbReference type="InterPro" id="IPR006258">
    <property type="entry name" value="Lipoamide_DH"/>
</dbReference>
<evidence type="ECO:0000256" key="12">
    <source>
        <dbReference type="ARBA" id="ARBA00049187"/>
    </source>
</evidence>
<proteinExistence type="inferred from homology"/>
<feature type="domain" description="Pyridine nucleotide-disulphide oxidoreductase dimerisation" evidence="17">
    <location>
        <begin position="348"/>
        <end position="457"/>
    </location>
</feature>
<sequence>MEEKSYQLAIIGSGPGGYTAALQAAKHGLKTVLIEKDSLGGTCLNWGCIPTKAYVRSAQVFTEAQSAADYGVKVKTAELDFPAVLARKDKIVQRLVKGIDYLLKKAEVERINGEASFITAEKIKVKTAAETVQIRADKIIIATGSQPVIPSICGSDLPGILNSKSLLSLTKLPDSLLIIGGGVIGLEFAFIFSQFGVEVTVLEYLDQLLPDFDSEISTELNRAARRRKIKVKTGALVTKIVKSASGYQISYQDKKERVQTKQAEQVLLAVGRKPYLAGLAPEKAGIELTKSGAIKVNNKMESNISGIYAVGDVTGKNMLAHVAAEQALVAVANLSNNDQLKTMNYQAVPAAVFTEPEVAAVGLTESQAQARNIAYQVGTFPFAASGKVMAMGSREGKIKILAEASTGKIIGASIIGIAASDLIAELTLAVKEGLTFQTIAATIHAHPTTAEVIHEAALELGLGAIHA</sequence>
<dbReference type="OrthoDB" id="9807946at2"/>
<accession>A0A1I4GK91</accession>
<evidence type="ECO:0000256" key="8">
    <source>
        <dbReference type="ARBA" id="ARBA00023002"/>
    </source>
</evidence>
<dbReference type="PIRSF" id="PIRSF000350">
    <property type="entry name" value="Mercury_reductase_MerA"/>
    <property type="match status" value="1"/>
</dbReference>
<dbReference type="Pfam" id="PF07992">
    <property type="entry name" value="Pyr_redox_2"/>
    <property type="match status" value="1"/>
</dbReference>
<dbReference type="GO" id="GO:0050660">
    <property type="term" value="F:flavin adenine dinucleotide binding"/>
    <property type="evidence" value="ECO:0007669"/>
    <property type="project" value="InterPro"/>
</dbReference>
<keyword evidence="14" id="KW-0547">Nucleotide-binding</keyword>
<dbReference type="FunFam" id="3.30.390.30:FF:000001">
    <property type="entry name" value="Dihydrolipoyl dehydrogenase"/>
    <property type="match status" value="1"/>
</dbReference>
<dbReference type="Gene3D" id="3.50.50.60">
    <property type="entry name" value="FAD/NAD(P)-binding domain"/>
    <property type="match status" value="2"/>
</dbReference>
<organism evidence="19 20">
    <name type="scientific">Halanaerobium salsuginis</name>
    <dbReference type="NCBI Taxonomy" id="29563"/>
    <lineage>
        <taxon>Bacteria</taxon>
        <taxon>Bacillati</taxon>
        <taxon>Bacillota</taxon>
        <taxon>Clostridia</taxon>
        <taxon>Halanaerobiales</taxon>
        <taxon>Halanaerobiaceae</taxon>
        <taxon>Halanaerobium</taxon>
    </lineage>
</organism>
<feature type="active site" description="Proton acceptor" evidence="13">
    <location>
        <position position="446"/>
    </location>
</feature>
<dbReference type="EMBL" id="FOTI01000007">
    <property type="protein sequence ID" value="SFL30395.1"/>
    <property type="molecule type" value="Genomic_DNA"/>
</dbReference>
<dbReference type="InterPro" id="IPR004099">
    <property type="entry name" value="Pyr_nucl-diS_OxRdtase_dimer"/>
</dbReference>
<dbReference type="GO" id="GO:0006103">
    <property type="term" value="P:2-oxoglutarate metabolic process"/>
    <property type="evidence" value="ECO:0007669"/>
    <property type="project" value="TreeGrafter"/>
</dbReference>
<comment type="miscellaneous">
    <text evidence="16">The active site is a redox-active disulfide bond.</text>
</comment>
<feature type="binding site" evidence="14">
    <location>
        <position position="203"/>
    </location>
    <ligand>
        <name>NAD(+)</name>
        <dbReference type="ChEBI" id="CHEBI:57540"/>
    </ligand>
</feature>
<dbReference type="InterPro" id="IPR036188">
    <property type="entry name" value="FAD/NAD-bd_sf"/>
</dbReference>
<reference evidence="19 20" key="1">
    <citation type="submission" date="2016-10" db="EMBL/GenBank/DDBJ databases">
        <authorList>
            <person name="de Groot N.N."/>
        </authorList>
    </citation>
    <scope>NUCLEOTIDE SEQUENCE [LARGE SCALE GENOMIC DNA]</scope>
    <source>
        <strain evidence="19 20">ATCC 51327</strain>
    </source>
</reference>
<dbReference type="GO" id="GO:0005737">
    <property type="term" value="C:cytoplasm"/>
    <property type="evidence" value="ECO:0007669"/>
    <property type="project" value="UniProtKB-SubCell"/>
</dbReference>
<evidence type="ECO:0000256" key="9">
    <source>
        <dbReference type="ARBA" id="ARBA00023027"/>
    </source>
</evidence>
<evidence type="ECO:0000256" key="15">
    <source>
        <dbReference type="PIRSR" id="PIRSR000350-4"/>
    </source>
</evidence>
<feature type="binding site" evidence="14">
    <location>
        <position position="312"/>
    </location>
    <ligand>
        <name>FAD</name>
        <dbReference type="ChEBI" id="CHEBI:57692"/>
    </ligand>
</feature>
<protein>
    <recommendedName>
        <fullName evidence="4 16">Dihydrolipoyl dehydrogenase</fullName>
        <ecNumber evidence="3 16">1.8.1.4</ecNumber>
    </recommendedName>
</protein>
<name>A0A1I4GK91_9FIRM</name>
<evidence type="ECO:0000256" key="1">
    <source>
        <dbReference type="ARBA" id="ARBA00004496"/>
    </source>
</evidence>
<feature type="binding site" evidence="14">
    <location>
        <begin position="180"/>
        <end position="187"/>
    </location>
    <ligand>
        <name>NAD(+)</name>
        <dbReference type="ChEBI" id="CHEBI:57540"/>
    </ligand>
</feature>
<feature type="binding site" evidence="14">
    <location>
        <position position="271"/>
    </location>
    <ligand>
        <name>NAD(+)</name>
        <dbReference type="ChEBI" id="CHEBI:57540"/>
    </ligand>
</feature>
<feature type="binding site" evidence="14">
    <location>
        <begin position="318"/>
        <end position="321"/>
    </location>
    <ligand>
        <name>FAD</name>
        <dbReference type="ChEBI" id="CHEBI:57692"/>
    </ligand>
</feature>
<dbReference type="Pfam" id="PF02852">
    <property type="entry name" value="Pyr_redox_dim"/>
    <property type="match status" value="1"/>
</dbReference>
<dbReference type="InterPro" id="IPR023753">
    <property type="entry name" value="FAD/NAD-binding_dom"/>
</dbReference>
<dbReference type="SUPFAM" id="SSF55424">
    <property type="entry name" value="FAD/NAD-linked reductases, dimerisation (C-terminal) domain"/>
    <property type="match status" value="1"/>
</dbReference>
<comment type="cofactor">
    <cofactor evidence="14 16">
        <name>FAD</name>
        <dbReference type="ChEBI" id="CHEBI:57692"/>
    </cofactor>
    <text evidence="14 16">Binds 1 FAD per subunit.</text>
</comment>
<evidence type="ECO:0000256" key="6">
    <source>
        <dbReference type="ARBA" id="ARBA00022630"/>
    </source>
</evidence>
<evidence type="ECO:0000256" key="5">
    <source>
        <dbReference type="ARBA" id="ARBA00022490"/>
    </source>
</evidence>
<evidence type="ECO:0000259" key="17">
    <source>
        <dbReference type="Pfam" id="PF02852"/>
    </source>
</evidence>
<keyword evidence="10" id="KW-1015">Disulfide bond</keyword>
<dbReference type="PRINTS" id="PR00368">
    <property type="entry name" value="FADPNR"/>
</dbReference>
<evidence type="ECO:0000313" key="20">
    <source>
        <dbReference type="Proteomes" id="UP000199006"/>
    </source>
</evidence>
<comment type="subcellular location">
    <subcellularLocation>
        <location evidence="1">Cytoplasm</location>
    </subcellularLocation>
</comment>
<keyword evidence="7 14" id="KW-0274">FAD</keyword>
<dbReference type="NCBIfam" id="TIGR01350">
    <property type="entry name" value="lipoamide_DH"/>
    <property type="match status" value="1"/>
</dbReference>
<dbReference type="SUPFAM" id="SSF51905">
    <property type="entry name" value="FAD/NAD(P)-binding domain"/>
    <property type="match status" value="1"/>
</dbReference>
<feature type="binding site" evidence="14">
    <location>
        <begin position="143"/>
        <end position="145"/>
    </location>
    <ligand>
        <name>FAD</name>
        <dbReference type="ChEBI" id="CHEBI:57692"/>
    </ligand>
</feature>
<keyword evidence="6 16" id="KW-0285">Flavoprotein</keyword>
<keyword evidence="5" id="KW-0963">Cytoplasm</keyword>
<dbReference type="InterPro" id="IPR012999">
    <property type="entry name" value="Pyr_OxRdtase_I_AS"/>
</dbReference>
<evidence type="ECO:0000256" key="14">
    <source>
        <dbReference type="PIRSR" id="PIRSR000350-3"/>
    </source>
</evidence>
<evidence type="ECO:0000256" key="13">
    <source>
        <dbReference type="PIRSR" id="PIRSR000350-2"/>
    </source>
</evidence>
<dbReference type="PANTHER" id="PTHR22912:SF217">
    <property type="entry name" value="DIHYDROLIPOYL DEHYDROGENASE"/>
    <property type="match status" value="1"/>
</dbReference>
<evidence type="ECO:0000256" key="11">
    <source>
        <dbReference type="ARBA" id="ARBA00023284"/>
    </source>
</evidence>
<dbReference type="InterPro" id="IPR050151">
    <property type="entry name" value="Class-I_Pyr_Nuc-Dis_Oxidored"/>
</dbReference>
<evidence type="ECO:0000256" key="7">
    <source>
        <dbReference type="ARBA" id="ARBA00022827"/>
    </source>
</evidence>
<dbReference type="Proteomes" id="UP000199006">
    <property type="component" value="Unassembled WGS sequence"/>
</dbReference>
<dbReference type="GO" id="GO:0004148">
    <property type="term" value="F:dihydrolipoyl dehydrogenase (NADH) activity"/>
    <property type="evidence" value="ECO:0007669"/>
    <property type="project" value="UniProtKB-EC"/>
</dbReference>
<dbReference type="InterPro" id="IPR016156">
    <property type="entry name" value="FAD/NAD-linked_Rdtase_dimer_sf"/>
</dbReference>
<evidence type="ECO:0000256" key="4">
    <source>
        <dbReference type="ARBA" id="ARBA00016961"/>
    </source>
</evidence>
<keyword evidence="20" id="KW-1185">Reference proteome</keyword>
<dbReference type="PROSITE" id="PS00076">
    <property type="entry name" value="PYRIDINE_REDOX_1"/>
    <property type="match status" value="1"/>
</dbReference>
<gene>
    <name evidence="19" type="ORF">SAMN02983006_00777</name>
</gene>
<dbReference type="Gene3D" id="3.30.390.30">
    <property type="match status" value="1"/>
</dbReference>
<keyword evidence="9 14" id="KW-0520">NAD</keyword>
<dbReference type="InterPro" id="IPR001100">
    <property type="entry name" value="Pyr_nuc-diS_OxRdtase"/>
</dbReference>
<dbReference type="EC" id="1.8.1.4" evidence="3 16"/>
<evidence type="ECO:0000256" key="2">
    <source>
        <dbReference type="ARBA" id="ARBA00007532"/>
    </source>
</evidence>
<comment type="catalytic activity">
    <reaction evidence="12 16">
        <text>N(6)-[(R)-dihydrolipoyl]-L-lysyl-[protein] + NAD(+) = N(6)-[(R)-lipoyl]-L-lysyl-[protein] + NADH + H(+)</text>
        <dbReference type="Rhea" id="RHEA:15045"/>
        <dbReference type="Rhea" id="RHEA-COMP:10474"/>
        <dbReference type="Rhea" id="RHEA-COMP:10475"/>
        <dbReference type="ChEBI" id="CHEBI:15378"/>
        <dbReference type="ChEBI" id="CHEBI:57540"/>
        <dbReference type="ChEBI" id="CHEBI:57945"/>
        <dbReference type="ChEBI" id="CHEBI:83099"/>
        <dbReference type="ChEBI" id="CHEBI:83100"/>
        <dbReference type="EC" id="1.8.1.4"/>
    </reaction>
</comment>
<feature type="domain" description="FAD/NAD(P)-binding" evidence="18">
    <location>
        <begin position="6"/>
        <end position="327"/>
    </location>
</feature>
<dbReference type="RefSeq" id="WP_089859964.1">
    <property type="nucleotide sequence ID" value="NZ_FOTI01000007.1"/>
</dbReference>
<keyword evidence="8 16" id="KW-0560">Oxidoreductase</keyword>